<proteinExistence type="predicted"/>
<dbReference type="EMBL" id="UINC01198464">
    <property type="protein sequence ID" value="SVE16428.1"/>
    <property type="molecule type" value="Genomic_DNA"/>
</dbReference>
<sequence length="179" mass="19849">KARGEGATVQSAMLESDDGLIWRTRTLFQEVRGDETAFRFGPKGDILAIGRRGGDKAQLLKSKPPYIQWDRCEMDRYIGGPLLTKWGDRHVAGGRKSGAAFVGKRGPKTALYWLNPEAKNEKDLLTEFVELPSNGDTSYPGFVELSPTRAAVSWYSSHEKDSKGKPITAIYMADLQVVK</sequence>
<evidence type="ECO:0000313" key="1">
    <source>
        <dbReference type="EMBL" id="SVE16428.1"/>
    </source>
</evidence>
<organism evidence="1">
    <name type="scientific">marine metagenome</name>
    <dbReference type="NCBI Taxonomy" id="408172"/>
    <lineage>
        <taxon>unclassified sequences</taxon>
        <taxon>metagenomes</taxon>
        <taxon>ecological metagenomes</taxon>
    </lineage>
</organism>
<reference evidence="1" key="1">
    <citation type="submission" date="2018-05" db="EMBL/GenBank/DDBJ databases">
        <authorList>
            <person name="Lanie J.A."/>
            <person name="Ng W.-L."/>
            <person name="Kazmierczak K.M."/>
            <person name="Andrzejewski T.M."/>
            <person name="Davidsen T.M."/>
            <person name="Wayne K.J."/>
            <person name="Tettelin H."/>
            <person name="Glass J.I."/>
            <person name="Rusch D."/>
            <person name="Podicherti R."/>
            <person name="Tsui H.-C.T."/>
            <person name="Winkler M.E."/>
        </authorList>
    </citation>
    <scope>NUCLEOTIDE SEQUENCE</scope>
</reference>
<accession>A0A383BAH4</accession>
<dbReference type="AlphaFoldDB" id="A0A383BAH4"/>
<name>A0A383BAH4_9ZZZZ</name>
<feature type="non-terminal residue" evidence="1">
    <location>
        <position position="1"/>
    </location>
</feature>
<gene>
    <name evidence="1" type="ORF">METZ01_LOCUS469282</name>
</gene>
<protein>
    <submittedName>
        <fullName evidence="1">Uncharacterized protein</fullName>
    </submittedName>
</protein>